<organism evidence="2 3">
    <name type="scientific">Aquatica leii</name>
    <dbReference type="NCBI Taxonomy" id="1421715"/>
    <lineage>
        <taxon>Eukaryota</taxon>
        <taxon>Metazoa</taxon>
        <taxon>Ecdysozoa</taxon>
        <taxon>Arthropoda</taxon>
        <taxon>Hexapoda</taxon>
        <taxon>Insecta</taxon>
        <taxon>Pterygota</taxon>
        <taxon>Neoptera</taxon>
        <taxon>Endopterygota</taxon>
        <taxon>Coleoptera</taxon>
        <taxon>Polyphaga</taxon>
        <taxon>Elateriformia</taxon>
        <taxon>Elateroidea</taxon>
        <taxon>Lampyridae</taxon>
        <taxon>Luciolinae</taxon>
        <taxon>Aquatica</taxon>
    </lineage>
</organism>
<feature type="coiled-coil region" evidence="1">
    <location>
        <begin position="547"/>
        <end position="578"/>
    </location>
</feature>
<dbReference type="GO" id="GO:0097539">
    <property type="term" value="C:ciliary transition fiber"/>
    <property type="evidence" value="ECO:0007669"/>
    <property type="project" value="TreeGrafter"/>
</dbReference>
<dbReference type="PANTHER" id="PTHR36170:SF1">
    <property type="entry name" value="CENTROSOMAL PROTEIN OF 89 KDA"/>
    <property type="match status" value="1"/>
</dbReference>
<proteinExistence type="predicted"/>
<feature type="coiled-coil region" evidence="1">
    <location>
        <begin position="235"/>
        <end position="458"/>
    </location>
</feature>
<dbReference type="GO" id="GO:0007005">
    <property type="term" value="P:mitochondrion organization"/>
    <property type="evidence" value="ECO:0007669"/>
    <property type="project" value="InterPro"/>
</dbReference>
<dbReference type="Proteomes" id="UP001353858">
    <property type="component" value="Unassembled WGS sequence"/>
</dbReference>
<evidence type="ECO:0000256" key="1">
    <source>
        <dbReference type="SAM" id="Coils"/>
    </source>
</evidence>
<reference evidence="3" key="1">
    <citation type="submission" date="2023-01" db="EMBL/GenBank/DDBJ databases">
        <title>Key to firefly adult light organ development and bioluminescence: homeobox transcription factors regulate luciferase expression and transportation to peroxisome.</title>
        <authorList>
            <person name="Fu X."/>
        </authorList>
    </citation>
    <scope>NUCLEOTIDE SEQUENCE [LARGE SCALE GENOMIC DNA]</scope>
</reference>
<evidence type="ECO:0008006" key="4">
    <source>
        <dbReference type="Google" id="ProtNLM"/>
    </source>
</evidence>
<evidence type="ECO:0000313" key="2">
    <source>
        <dbReference type="EMBL" id="KAK4884986.1"/>
    </source>
</evidence>
<gene>
    <name evidence="2" type="ORF">RN001_001257</name>
</gene>
<dbReference type="GO" id="GO:0060271">
    <property type="term" value="P:cilium assembly"/>
    <property type="evidence" value="ECO:0007669"/>
    <property type="project" value="InterPro"/>
</dbReference>
<sequence length="596" mass="70131">MSLEKSAKTKRKKRIDVPVHRVHQIDGNESERKVYSAQFNGKRKMRHKNEFNENGNENFAHTEENLGYQEHLKRKILHLKEKLSNLKAFNEEILEENTLIKSQYKDLLKLYEYCQEELNQTRDCGNCEILKCSLEKSIDDYHTLKASNQQLIQDINMLKNVVYRLNVYMEGYQEKLRKHNLSIKNINKSDFIDASNSLELFTTEAINSLSKDHLDHGHTPISWGSVNSHTLGPLLDAYQETLDEKEEIIQNYEIELSHFTGRLQEIVNENEKLHKRLTEDDECSAKLSVELDKINSDLKNTKNENDLLIKKCALKQTQLEEVLQCYEQKVEQLRRDYNVVVEQYHKSRTEISALKERNKALTDTQDEFKIQKQNYISLSMHNSSVNECKKWYEELKNQYEQEKIKLKENLSLLQNQIVDLNKNIAVLKIGKEEFENKFKTAEKNLKKLETKNSVLQSSFQDMQLSRNACRKQLHKAMTFAKELVTEQEKLLHSLHLRQQENKVVKQMGSDIANRMDSLKSQLKTVQREAWQELSTVEKRIYNQDSIINELKKEHSEEVDRLKEIIRKKEQKNVLLKNTDASTPLSQCTLFKDKNVV</sequence>
<protein>
    <recommendedName>
        <fullName evidence="4">Protein Cep89 homolog</fullName>
    </recommendedName>
</protein>
<dbReference type="AlphaFoldDB" id="A0AAN7SCM7"/>
<dbReference type="GO" id="GO:0045202">
    <property type="term" value="C:synapse"/>
    <property type="evidence" value="ECO:0007669"/>
    <property type="project" value="GOC"/>
</dbReference>
<dbReference type="EMBL" id="JARPUR010000001">
    <property type="protein sequence ID" value="KAK4884986.1"/>
    <property type="molecule type" value="Genomic_DNA"/>
</dbReference>
<accession>A0AAN7SCM7</accession>
<dbReference type="PANTHER" id="PTHR36170">
    <property type="entry name" value="CENTROSOMAL PROTEIN OF 89 KDA"/>
    <property type="match status" value="1"/>
</dbReference>
<dbReference type="InterPro" id="IPR033545">
    <property type="entry name" value="CEP89"/>
</dbReference>
<name>A0AAN7SCM7_9COLE</name>
<dbReference type="GO" id="GO:0005814">
    <property type="term" value="C:centriole"/>
    <property type="evidence" value="ECO:0007669"/>
    <property type="project" value="InterPro"/>
</dbReference>
<keyword evidence="3" id="KW-1185">Reference proteome</keyword>
<comment type="caution">
    <text evidence="2">The sequence shown here is derived from an EMBL/GenBank/DDBJ whole genome shotgun (WGS) entry which is preliminary data.</text>
</comment>
<keyword evidence="1" id="KW-0175">Coiled coil</keyword>
<dbReference type="GO" id="GO:0007268">
    <property type="term" value="P:chemical synaptic transmission"/>
    <property type="evidence" value="ECO:0007669"/>
    <property type="project" value="InterPro"/>
</dbReference>
<evidence type="ECO:0000313" key="3">
    <source>
        <dbReference type="Proteomes" id="UP001353858"/>
    </source>
</evidence>